<dbReference type="Gene3D" id="1.10.132.120">
    <property type="match status" value="1"/>
</dbReference>
<accession>A0ABU8NJY6</accession>
<keyword evidence="5" id="KW-0238">DNA-binding</keyword>
<name>A0ABU8NJY6_9SPHI</name>
<dbReference type="Pfam" id="PF01028">
    <property type="entry name" value="Topoisom_I"/>
    <property type="match status" value="1"/>
</dbReference>
<evidence type="ECO:0000313" key="9">
    <source>
        <dbReference type="EMBL" id="MEJ2902527.1"/>
    </source>
</evidence>
<comment type="caution">
    <text evidence="9">The sequence shown here is derived from an EMBL/GenBank/DDBJ whole genome shotgun (WGS) entry which is preliminary data.</text>
</comment>
<keyword evidence="6" id="KW-0413">Isomerase</keyword>
<evidence type="ECO:0000256" key="1">
    <source>
        <dbReference type="ARBA" id="ARBA00000213"/>
    </source>
</evidence>
<dbReference type="InterPro" id="IPR014711">
    <property type="entry name" value="TopoI_cat_a-hlx-sub_euk"/>
</dbReference>
<dbReference type="InterPro" id="IPR013500">
    <property type="entry name" value="TopoI_cat_euk"/>
</dbReference>
<evidence type="ECO:0000313" key="10">
    <source>
        <dbReference type="Proteomes" id="UP001378956"/>
    </source>
</evidence>
<protein>
    <recommendedName>
        <fullName evidence="3">DNA topoisomerase</fullName>
        <ecNumber evidence="3">5.6.2.1</ecNumber>
    </recommendedName>
</protein>
<dbReference type="RefSeq" id="WP_288879308.1">
    <property type="nucleotide sequence ID" value="NZ_CBFGNQ010000002.1"/>
</dbReference>
<dbReference type="Gene3D" id="3.90.15.10">
    <property type="entry name" value="Topoisomerase I, Chain A, domain 3"/>
    <property type="match status" value="1"/>
</dbReference>
<dbReference type="InterPro" id="IPR001631">
    <property type="entry name" value="TopoI"/>
</dbReference>
<proteinExistence type="inferred from homology"/>
<dbReference type="Pfam" id="PF21338">
    <property type="entry name" value="Top1B_N_bact"/>
    <property type="match status" value="1"/>
</dbReference>
<keyword evidence="4" id="KW-0799">Topoisomerase</keyword>
<evidence type="ECO:0000256" key="3">
    <source>
        <dbReference type="ARBA" id="ARBA00012891"/>
    </source>
</evidence>
<evidence type="ECO:0000256" key="6">
    <source>
        <dbReference type="ARBA" id="ARBA00023235"/>
    </source>
</evidence>
<dbReference type="PROSITE" id="PS52038">
    <property type="entry name" value="TOPO_IB_2"/>
    <property type="match status" value="1"/>
</dbReference>
<comment type="similarity">
    <text evidence="2">Belongs to the type IB topoisomerase family.</text>
</comment>
<evidence type="ECO:0000259" key="7">
    <source>
        <dbReference type="Pfam" id="PF01028"/>
    </source>
</evidence>
<dbReference type="InterPro" id="IPR011010">
    <property type="entry name" value="DNA_brk_join_enz"/>
</dbReference>
<dbReference type="EMBL" id="JBBEUB010000002">
    <property type="protein sequence ID" value="MEJ2902527.1"/>
    <property type="molecule type" value="Genomic_DNA"/>
</dbReference>
<gene>
    <name evidence="9" type="ORF">WAE58_08815</name>
</gene>
<dbReference type="EC" id="5.6.2.1" evidence="3"/>
<feature type="domain" description="DNA topoisomerase IB N-terminal" evidence="8">
    <location>
        <begin position="31"/>
        <end position="79"/>
    </location>
</feature>
<comment type="catalytic activity">
    <reaction evidence="1">
        <text>ATP-independent breakage of single-stranded DNA, followed by passage and rejoining.</text>
        <dbReference type="EC" id="5.6.2.1"/>
    </reaction>
</comment>
<evidence type="ECO:0000259" key="8">
    <source>
        <dbReference type="Pfam" id="PF21338"/>
    </source>
</evidence>
<feature type="domain" description="DNA topoisomerase I catalytic core eukaryotic-type" evidence="7">
    <location>
        <begin position="90"/>
        <end position="296"/>
    </location>
</feature>
<evidence type="ECO:0000256" key="4">
    <source>
        <dbReference type="ARBA" id="ARBA00023029"/>
    </source>
</evidence>
<evidence type="ECO:0000256" key="2">
    <source>
        <dbReference type="ARBA" id="ARBA00006645"/>
    </source>
</evidence>
<dbReference type="SUPFAM" id="SSF55869">
    <property type="entry name" value="DNA topoisomerase I domain"/>
    <property type="match status" value="1"/>
</dbReference>
<evidence type="ECO:0000256" key="5">
    <source>
        <dbReference type="ARBA" id="ARBA00023125"/>
    </source>
</evidence>
<dbReference type="PRINTS" id="PR00416">
    <property type="entry name" value="EUTPISMRASEI"/>
</dbReference>
<sequence>MEETKKVIKENGLVYIIDTMPGIYRKGKSGKFYYEDKDGNRITDENQLQRIKSLVLPPAWTSVWISPKSNGYLQATGIDAANRKQYRYHSKWTKRRSEHKYFRLLEFGKALPEARKKIKRDLKRKHLDEQKVLAICVDLLQKTLLRVGGKSYMQKYGSFGLSTLKDKHVKIKGNSLHLSFVGKKGVRHTMALTDRHLSRLVKKCRDIPGQELFQFYTDDGMRRSIESGQINQYIKEITGNDFTAKDFRTWGGTLEALRQFATCLKTQEGCSKAKTEIQVLDSVAKKLGNTRAVCKSSYVYPLLLEAHKNDALHKWLKRVSILANPTNKLLEKDEKVLLSFLKYSKEQN</sequence>
<dbReference type="Proteomes" id="UP001378956">
    <property type="component" value="Unassembled WGS sequence"/>
</dbReference>
<organism evidence="9 10">
    <name type="scientific">Pedobacter panaciterrae</name>
    <dbReference type="NCBI Taxonomy" id="363849"/>
    <lineage>
        <taxon>Bacteria</taxon>
        <taxon>Pseudomonadati</taxon>
        <taxon>Bacteroidota</taxon>
        <taxon>Sphingobacteriia</taxon>
        <taxon>Sphingobacteriales</taxon>
        <taxon>Sphingobacteriaceae</taxon>
        <taxon>Pedobacter</taxon>
    </lineage>
</organism>
<keyword evidence="10" id="KW-1185">Reference proteome</keyword>
<dbReference type="Gene3D" id="3.30.66.10">
    <property type="entry name" value="DNA topoisomerase I domain"/>
    <property type="match status" value="1"/>
</dbReference>
<dbReference type="InterPro" id="IPR049331">
    <property type="entry name" value="Top1B_N_bact"/>
</dbReference>
<dbReference type="SUPFAM" id="SSF56349">
    <property type="entry name" value="DNA breaking-rejoining enzymes"/>
    <property type="match status" value="1"/>
</dbReference>
<dbReference type="InterPro" id="IPR035447">
    <property type="entry name" value="DNA_topo_I_N_sf"/>
</dbReference>
<reference evidence="9 10" key="1">
    <citation type="submission" date="2024-03" db="EMBL/GenBank/DDBJ databases">
        <title>Sequence of Lycoming College Course Isolates.</title>
        <authorList>
            <person name="Plotts O."/>
            <person name="Newman J."/>
        </authorList>
    </citation>
    <scope>NUCLEOTIDE SEQUENCE [LARGE SCALE GENOMIC DNA]</scope>
    <source>
        <strain evidence="9 10">CJB-3</strain>
    </source>
</reference>